<evidence type="ECO:0000313" key="2">
    <source>
        <dbReference type="Proteomes" id="UP000326903"/>
    </source>
</evidence>
<name>A0A5J5IB39_9BACT</name>
<reference evidence="1 2" key="1">
    <citation type="submission" date="2019-09" db="EMBL/GenBank/DDBJ databases">
        <title>Draft genome sequence of Ginsengibacter sp. BR5-29.</title>
        <authorList>
            <person name="Im W.-T."/>
        </authorList>
    </citation>
    <scope>NUCLEOTIDE SEQUENCE [LARGE SCALE GENOMIC DNA]</scope>
    <source>
        <strain evidence="1 2">BR5-29</strain>
    </source>
</reference>
<sequence length="61" mass="6751">MALPVLAVTASAGSFFQYFVPAHNKKMVSRKRCRIAFGVSHASGKKKQMMSKVYETGNIFP</sequence>
<dbReference type="AlphaFoldDB" id="A0A5J5IB39"/>
<protein>
    <submittedName>
        <fullName evidence="1">Uncharacterized protein</fullName>
    </submittedName>
</protein>
<dbReference type="EMBL" id="VYQF01000010">
    <property type="protein sequence ID" value="KAA9035908.1"/>
    <property type="molecule type" value="Genomic_DNA"/>
</dbReference>
<gene>
    <name evidence="1" type="ORF">FW778_20380</name>
</gene>
<dbReference type="Proteomes" id="UP000326903">
    <property type="component" value="Unassembled WGS sequence"/>
</dbReference>
<dbReference type="RefSeq" id="WP_150416735.1">
    <property type="nucleotide sequence ID" value="NZ_VYQF01000010.1"/>
</dbReference>
<keyword evidence="2" id="KW-1185">Reference proteome</keyword>
<proteinExistence type="predicted"/>
<evidence type="ECO:0000313" key="1">
    <source>
        <dbReference type="EMBL" id="KAA9035908.1"/>
    </source>
</evidence>
<accession>A0A5J5IB39</accession>
<organism evidence="1 2">
    <name type="scientific">Ginsengibacter hankyongi</name>
    <dbReference type="NCBI Taxonomy" id="2607284"/>
    <lineage>
        <taxon>Bacteria</taxon>
        <taxon>Pseudomonadati</taxon>
        <taxon>Bacteroidota</taxon>
        <taxon>Chitinophagia</taxon>
        <taxon>Chitinophagales</taxon>
        <taxon>Chitinophagaceae</taxon>
        <taxon>Ginsengibacter</taxon>
    </lineage>
</organism>
<comment type="caution">
    <text evidence="1">The sequence shown here is derived from an EMBL/GenBank/DDBJ whole genome shotgun (WGS) entry which is preliminary data.</text>
</comment>